<gene>
    <name evidence="2" type="ORF">EJ03DRAFT_193949</name>
</gene>
<accession>A0A6G1KZB4</accession>
<feature type="region of interest" description="Disordered" evidence="1">
    <location>
        <begin position="97"/>
        <end position="152"/>
    </location>
</feature>
<reference evidence="2" key="1">
    <citation type="journal article" date="2020" name="Stud. Mycol.">
        <title>101 Dothideomycetes genomes: a test case for predicting lifestyles and emergence of pathogens.</title>
        <authorList>
            <person name="Haridas S."/>
            <person name="Albert R."/>
            <person name="Binder M."/>
            <person name="Bloem J."/>
            <person name="Labutti K."/>
            <person name="Salamov A."/>
            <person name="Andreopoulos B."/>
            <person name="Baker S."/>
            <person name="Barry K."/>
            <person name="Bills G."/>
            <person name="Bluhm B."/>
            <person name="Cannon C."/>
            <person name="Castanera R."/>
            <person name="Culley D."/>
            <person name="Daum C."/>
            <person name="Ezra D."/>
            <person name="Gonzalez J."/>
            <person name="Henrissat B."/>
            <person name="Kuo A."/>
            <person name="Liang C."/>
            <person name="Lipzen A."/>
            <person name="Lutzoni F."/>
            <person name="Magnuson J."/>
            <person name="Mondo S."/>
            <person name="Nolan M."/>
            <person name="Ohm R."/>
            <person name="Pangilinan J."/>
            <person name="Park H.-J."/>
            <person name="Ramirez L."/>
            <person name="Alfaro M."/>
            <person name="Sun H."/>
            <person name="Tritt A."/>
            <person name="Yoshinaga Y."/>
            <person name="Zwiers L.-H."/>
            <person name="Turgeon B."/>
            <person name="Goodwin S."/>
            <person name="Spatafora J."/>
            <person name="Crous P."/>
            <person name="Grigoriev I."/>
        </authorList>
    </citation>
    <scope>NUCLEOTIDE SEQUENCE</scope>
    <source>
        <strain evidence="2">CBS 116005</strain>
    </source>
</reference>
<keyword evidence="3" id="KW-1185">Reference proteome</keyword>
<proteinExistence type="predicted"/>
<protein>
    <submittedName>
        <fullName evidence="2">Uncharacterized protein</fullName>
    </submittedName>
</protein>
<dbReference type="Proteomes" id="UP000799436">
    <property type="component" value="Unassembled WGS sequence"/>
</dbReference>
<organism evidence="2 3">
    <name type="scientific">Teratosphaeria nubilosa</name>
    <dbReference type="NCBI Taxonomy" id="161662"/>
    <lineage>
        <taxon>Eukaryota</taxon>
        <taxon>Fungi</taxon>
        <taxon>Dikarya</taxon>
        <taxon>Ascomycota</taxon>
        <taxon>Pezizomycotina</taxon>
        <taxon>Dothideomycetes</taxon>
        <taxon>Dothideomycetidae</taxon>
        <taxon>Mycosphaerellales</taxon>
        <taxon>Teratosphaeriaceae</taxon>
        <taxon>Teratosphaeria</taxon>
    </lineage>
</organism>
<feature type="compositionally biased region" description="Basic and acidic residues" evidence="1">
    <location>
        <begin position="109"/>
        <end position="119"/>
    </location>
</feature>
<dbReference type="EMBL" id="ML995880">
    <property type="protein sequence ID" value="KAF2765947.1"/>
    <property type="molecule type" value="Genomic_DNA"/>
</dbReference>
<evidence type="ECO:0000256" key="1">
    <source>
        <dbReference type="SAM" id="MobiDB-lite"/>
    </source>
</evidence>
<dbReference type="AlphaFoldDB" id="A0A6G1KZB4"/>
<feature type="compositionally biased region" description="Basic and acidic residues" evidence="1">
    <location>
        <begin position="131"/>
        <end position="140"/>
    </location>
</feature>
<evidence type="ECO:0000313" key="2">
    <source>
        <dbReference type="EMBL" id="KAF2765947.1"/>
    </source>
</evidence>
<name>A0A6G1KZB4_9PEZI</name>
<evidence type="ECO:0000313" key="3">
    <source>
        <dbReference type="Proteomes" id="UP000799436"/>
    </source>
</evidence>
<sequence length="152" mass="17352">MVADCLFCTNCVGISMCKGESDLVRHQRSHVLDGLTLPRRMLTACNLMGARSRQQALSRRGWRSQPTRNPVVMWYHGGRMPDRLAWPPCEVIRQGGRRLVPSDTAALPPRRDMKERDEIVQPVPSSLPPSRHHDPQRDYPGRGFDLISDREQ</sequence>